<sequence>MSYVVAPNIEPYRKGQSFASWVRRLAFHFRVNRVNENDKKDQMFLLGGDYLFSMAEKLYPTEALMDEVSYEVLIQKLKERLDKTDSVLLQRYNFGTKVQQAGESASDFIFSLKLQAEHCEFGDQKNRLILDRILVGLTDNNLKHRLLTEDSAKFTLEQAEKIIATWKMAATHTKALANNEDVGLVASLNTRYPLTGGRGAVVQRMKEAAQGFRGSVKSRLGVRPDIRPAEDRYYNSRKNSNFQQVRYRDSSAGPAHRRFNRDNDQWPLDQRYCDFCKRSGHVRRKCYKLKNERNSEVNRIDAQEGSSTVSLAERLDRLRSVNWDTDENDSGDLQCMHVTSINKISDPCLLNVSIENNIVQMEVDSGSSVTVMGKNLFTSKFGLPLVKSSKQLIVINGSRLNVSGEVGVKVKYNGKEANLTLLVLDCDYQFIPLLGRPWLDEFFPNWRIFFGNLMPVNNISVKEHDALIADIKLNFSDVFVKNFSKPIKHFEADLVLKSDIPIFKKAYDVPYRLREKVLNYLDKLEAEKVITPIQTSEWASPVVVVMKKNNDIRLVIDCKVSINKFIIPNTYPLPVAQDLFAQLAGCTVFCALDLEGAYTQLSLSERSRKFMVINTIKGLFTYNRLPQGASSSASIFQQVMDQVLQGIENVCVYLDDVLIAGKDLKDCKKKLYMVLDRLSKANIKINWDKCRFFVTELEYLGHMISSKGLTPCSSKIATIREAKIPTNVTELKSYLGLINYYNKFIPNLSSKLYHLYNLLKNNVKFEWNSNCNEAFENSKKLLLETDFLEFYDPEKPIVVVTDASGYGLGGVIAHVIDEVEKPICFTSFSLNAAQKKYPILHLEALA</sequence>
<dbReference type="GO" id="GO:0003964">
    <property type="term" value="F:RNA-directed DNA polymerase activity"/>
    <property type="evidence" value="ECO:0007669"/>
    <property type="project" value="UniProtKB-EC"/>
</dbReference>
<dbReference type="SUPFAM" id="SSF56672">
    <property type="entry name" value="DNA/RNA polymerases"/>
    <property type="match status" value="1"/>
</dbReference>
<dbReference type="Pfam" id="PF17919">
    <property type="entry name" value="RT_RNaseH_2"/>
    <property type="match status" value="1"/>
</dbReference>
<accession>A0A0P6IWY8</accession>
<dbReference type="PANTHER" id="PTHR37984">
    <property type="entry name" value="PROTEIN CBG26694"/>
    <property type="match status" value="1"/>
</dbReference>
<dbReference type="FunFam" id="3.30.70.270:FF:000020">
    <property type="entry name" value="Transposon Tf2-6 polyprotein-like Protein"/>
    <property type="match status" value="1"/>
</dbReference>
<proteinExistence type="evidence at transcript level"/>
<dbReference type="InterPro" id="IPR043128">
    <property type="entry name" value="Rev_trsase/Diguanyl_cyclase"/>
</dbReference>
<evidence type="ECO:0000313" key="3">
    <source>
        <dbReference type="EMBL" id="JAN95559.1"/>
    </source>
</evidence>
<organism evidence="3">
    <name type="scientific">Aedes aegypti</name>
    <name type="common">Yellowfever mosquito</name>
    <name type="synonym">Culex aegypti</name>
    <dbReference type="NCBI Taxonomy" id="7159"/>
    <lineage>
        <taxon>Eukaryota</taxon>
        <taxon>Metazoa</taxon>
        <taxon>Ecdysozoa</taxon>
        <taxon>Arthropoda</taxon>
        <taxon>Hexapoda</taxon>
        <taxon>Insecta</taxon>
        <taxon>Pterygota</taxon>
        <taxon>Neoptera</taxon>
        <taxon>Endopterygota</taxon>
        <taxon>Diptera</taxon>
        <taxon>Nematocera</taxon>
        <taxon>Culicoidea</taxon>
        <taxon>Culicidae</taxon>
        <taxon>Culicinae</taxon>
        <taxon>Aedini</taxon>
        <taxon>Aedes</taxon>
        <taxon>Stegomyia</taxon>
    </lineage>
</organism>
<reference evidence="3" key="1">
    <citation type="journal article" date="2016" name="PLoS ONE">
        <title>A Deep Insight into the Sialome of Male and Female Aedes aegypti Mosquitoes.</title>
        <authorList>
            <person name="Ribeiro J.M."/>
            <person name="Martin-Martin I."/>
            <person name="Arca B."/>
            <person name="Calvo E."/>
        </authorList>
    </citation>
    <scope>NUCLEOTIDE SEQUENCE</scope>
    <source>
        <strain evidence="3">Liverpool</strain>
        <tissue evidence="3">Salivary glands</tissue>
    </source>
</reference>
<feature type="domain" description="Reverse transcriptase" evidence="2">
    <location>
        <begin position="526"/>
        <end position="704"/>
    </location>
</feature>
<feature type="non-terminal residue" evidence="3">
    <location>
        <position position="846"/>
    </location>
</feature>
<dbReference type="VEuPathDB" id="VectorBase:AAEL011631"/>
<dbReference type="Gene3D" id="2.40.70.10">
    <property type="entry name" value="Acid Proteases"/>
    <property type="match status" value="1"/>
</dbReference>
<name>A0A0P6IWY8_AEDAE</name>
<protein>
    <recommendedName>
        <fullName evidence="1">RNA-directed DNA polymerase</fullName>
        <ecNumber evidence="1">2.7.7.49</ecNumber>
    </recommendedName>
</protein>
<dbReference type="Pfam" id="PF00078">
    <property type="entry name" value="RVT_1"/>
    <property type="match status" value="1"/>
</dbReference>
<dbReference type="Gene3D" id="3.10.10.10">
    <property type="entry name" value="HIV Type 1 Reverse Transcriptase, subunit A, domain 1"/>
    <property type="match status" value="1"/>
</dbReference>
<dbReference type="InterPro" id="IPR041577">
    <property type="entry name" value="RT_RNaseH_2"/>
</dbReference>
<dbReference type="SUPFAM" id="SSF50630">
    <property type="entry name" value="Acid proteases"/>
    <property type="match status" value="1"/>
</dbReference>
<evidence type="ECO:0000259" key="2">
    <source>
        <dbReference type="PROSITE" id="PS50878"/>
    </source>
</evidence>
<dbReference type="PANTHER" id="PTHR37984:SF13">
    <property type="entry name" value="RIBONUCLEASE H"/>
    <property type="match status" value="1"/>
</dbReference>
<dbReference type="EMBL" id="GDUN01000360">
    <property type="protein sequence ID" value="JAN95559.1"/>
    <property type="molecule type" value="mRNA"/>
</dbReference>
<evidence type="ECO:0000256" key="1">
    <source>
        <dbReference type="ARBA" id="ARBA00012493"/>
    </source>
</evidence>
<dbReference type="InterPro" id="IPR050951">
    <property type="entry name" value="Retrovirus_Pol_polyprotein"/>
</dbReference>
<dbReference type="InterPro" id="IPR000477">
    <property type="entry name" value="RT_dom"/>
</dbReference>
<dbReference type="InterPro" id="IPR043502">
    <property type="entry name" value="DNA/RNA_pol_sf"/>
</dbReference>
<dbReference type="Gene3D" id="3.30.70.270">
    <property type="match status" value="2"/>
</dbReference>
<dbReference type="CDD" id="cd01647">
    <property type="entry name" value="RT_LTR"/>
    <property type="match status" value="1"/>
</dbReference>
<dbReference type="AlphaFoldDB" id="A0A0P6IWY8"/>
<dbReference type="VEuPathDB" id="VectorBase:AAEL023571"/>
<dbReference type="PROSITE" id="PS50878">
    <property type="entry name" value="RT_POL"/>
    <property type="match status" value="1"/>
</dbReference>
<dbReference type="InterPro" id="IPR021109">
    <property type="entry name" value="Peptidase_aspartic_dom_sf"/>
</dbReference>
<dbReference type="EC" id="2.7.7.49" evidence="1"/>